<keyword evidence="3" id="KW-1185">Reference proteome</keyword>
<keyword evidence="1" id="KW-0812">Transmembrane</keyword>
<dbReference type="NCBIfam" id="NF045580">
    <property type="entry name" value="symport_access"/>
    <property type="match status" value="1"/>
</dbReference>
<dbReference type="RefSeq" id="WP_263641191.1">
    <property type="nucleotide sequence ID" value="NZ_BBET01000146.1"/>
</dbReference>
<evidence type="ECO:0000256" key="1">
    <source>
        <dbReference type="SAM" id="Phobius"/>
    </source>
</evidence>
<reference evidence="2 3" key="1">
    <citation type="submission" date="2014-12" db="EMBL/GenBank/DDBJ databases">
        <title>Genome sequence of Methanobrevibacter arboriphilicus DH1, DSM1125.</title>
        <authorList>
            <person name="Poehlein A."/>
            <person name="Thauer R.K."/>
            <person name="Seedorf H."/>
            <person name="Daniel R."/>
        </authorList>
    </citation>
    <scope>NUCLEOTIDE SEQUENCE [LARGE SCALE GENOMIC DNA]</scope>
    <source>
        <strain evidence="2 3">DH1</strain>
    </source>
</reference>
<protein>
    <submittedName>
        <fullName evidence="2">Uncharacterized protein</fullName>
    </submittedName>
</protein>
<accession>A0A1V6N0J5</accession>
<dbReference type="GeneID" id="80429067"/>
<feature type="transmembrane region" description="Helical" evidence="1">
    <location>
        <begin position="12"/>
        <end position="30"/>
    </location>
</feature>
<evidence type="ECO:0000313" key="3">
    <source>
        <dbReference type="Proteomes" id="UP000191661"/>
    </source>
</evidence>
<proteinExistence type="predicted"/>
<evidence type="ECO:0000313" key="2">
    <source>
        <dbReference type="EMBL" id="OQD58240.1"/>
    </source>
</evidence>
<name>A0A1V6N0J5_METAZ</name>
<dbReference type="Proteomes" id="UP000191661">
    <property type="component" value="Unassembled WGS sequence"/>
</dbReference>
<dbReference type="EMBL" id="JXMW01000023">
    <property type="protein sequence ID" value="OQD58240.1"/>
    <property type="molecule type" value="Genomic_DNA"/>
</dbReference>
<comment type="caution">
    <text evidence="2">The sequence shown here is derived from an EMBL/GenBank/DDBJ whole genome shotgun (WGS) entry which is preliminary data.</text>
</comment>
<sequence>MILGIPDPWVLSGYLLVILSTLLCVVYGIINWNKGDDENYSEE</sequence>
<dbReference type="AlphaFoldDB" id="A0A1V6N0J5"/>
<keyword evidence="1" id="KW-1133">Transmembrane helix</keyword>
<gene>
    <name evidence="2" type="ORF">MBBAR_23c00140</name>
</gene>
<keyword evidence="1" id="KW-0472">Membrane</keyword>
<organism evidence="2 3">
    <name type="scientific">Methanobrevibacter arboriphilus JCM 13429 = DSM 1125</name>
    <dbReference type="NCBI Taxonomy" id="1300164"/>
    <lineage>
        <taxon>Archaea</taxon>
        <taxon>Methanobacteriati</taxon>
        <taxon>Methanobacteriota</taxon>
        <taxon>Methanomada group</taxon>
        <taxon>Methanobacteria</taxon>
        <taxon>Methanobacteriales</taxon>
        <taxon>Methanobacteriaceae</taxon>
        <taxon>Methanobrevibacter</taxon>
    </lineage>
</organism>
<dbReference type="InterPro" id="IPR054615">
    <property type="entry name" value="Symport_access"/>
</dbReference>